<dbReference type="Proteomes" id="UP000515158">
    <property type="component" value="Unplaced"/>
</dbReference>
<dbReference type="PANTHER" id="PTHR10353">
    <property type="entry name" value="GLYCOSYL HYDROLASE"/>
    <property type="match status" value="1"/>
</dbReference>
<dbReference type="PANTHER" id="PTHR10353:SF36">
    <property type="entry name" value="LP05116P"/>
    <property type="match status" value="1"/>
</dbReference>
<keyword evidence="5" id="KW-1185">Reference proteome</keyword>
<evidence type="ECO:0000256" key="1">
    <source>
        <dbReference type="ARBA" id="ARBA00010838"/>
    </source>
</evidence>
<evidence type="ECO:0000313" key="5">
    <source>
        <dbReference type="Proteomes" id="UP000515158"/>
    </source>
</evidence>
<dbReference type="GO" id="GO:0008422">
    <property type="term" value="F:beta-glucosidase activity"/>
    <property type="evidence" value="ECO:0007669"/>
    <property type="project" value="TreeGrafter"/>
</dbReference>
<dbReference type="Pfam" id="PF00232">
    <property type="entry name" value="Glyco_hydro_1"/>
    <property type="match status" value="1"/>
</dbReference>
<dbReference type="PRINTS" id="PR00131">
    <property type="entry name" value="GLHYDRLASE1"/>
</dbReference>
<sequence>MKLLSSLQISCLKVPAKLSNGSDDAIYRLPDGFIFGAGSSSYQVEGAWDEDGKGVSQIDHFFHSAGRLNGDIADDSYHKYKEDVRLLKELKVNAYRFSLSWSRLLPTGELENANKAGVRYYKNLIQELLDNNITPIVTLYHLEHPQISEDRFQGWLGYEIVEYFEKYAMFAFQTFGDQVKWWTTLNEPHIFATLVYGYGDIPRESNDGLESRSSDFDLSGINRFGKRSPGRDEYLTVHHMILAHARAYRLNHKQFAEQGGRVGISLESYFARPKTSRYEDIQAAERRNTFELGWVADPLLRGDYPPLMRRTVDAKCAEEGLQESRLPSFTQAEKMLINGTLDFLGLNAYFGLDATDGTPVSAGNPSYDRDSGVLALHPDDPPTGERPACTYSHATPWSIRESLLWLRDRYGDISIMVTENGIGSYPEDGLDDHHRQVYLSGYLRQMLRAIHEDKCNVIGYIAWSLLDSFEWESYDNRFGLVRVDHDSPNKTRTLKMSGQLVQKIMTERFVPEVLSSGAGDRVASSAIVSVFLAVLIQLYQMEL</sequence>
<dbReference type="KEGG" id="tpal:117642494"/>
<dbReference type="OrthoDB" id="65569at2759"/>
<dbReference type="Gene3D" id="3.20.20.80">
    <property type="entry name" value="Glycosidases"/>
    <property type="match status" value="1"/>
</dbReference>
<organism evidence="6">
    <name type="scientific">Thrips palmi</name>
    <name type="common">Melon thrips</name>
    <dbReference type="NCBI Taxonomy" id="161013"/>
    <lineage>
        <taxon>Eukaryota</taxon>
        <taxon>Metazoa</taxon>
        <taxon>Ecdysozoa</taxon>
        <taxon>Arthropoda</taxon>
        <taxon>Hexapoda</taxon>
        <taxon>Insecta</taxon>
        <taxon>Pterygota</taxon>
        <taxon>Neoptera</taxon>
        <taxon>Paraneoptera</taxon>
        <taxon>Thysanoptera</taxon>
        <taxon>Terebrantia</taxon>
        <taxon>Thripoidea</taxon>
        <taxon>Thripidae</taxon>
        <taxon>Thrips</taxon>
    </lineage>
</organism>
<evidence type="ECO:0000256" key="3">
    <source>
        <dbReference type="ARBA" id="ARBA00023295"/>
    </source>
</evidence>
<dbReference type="AlphaFoldDB" id="A0A6P8YRD2"/>
<keyword evidence="2" id="KW-0378">Hydrolase</keyword>
<dbReference type="InterPro" id="IPR001360">
    <property type="entry name" value="Glyco_hydro_1"/>
</dbReference>
<dbReference type="GO" id="GO:0005975">
    <property type="term" value="P:carbohydrate metabolic process"/>
    <property type="evidence" value="ECO:0007669"/>
    <property type="project" value="InterPro"/>
</dbReference>
<dbReference type="RefSeq" id="XP_034236632.1">
    <property type="nucleotide sequence ID" value="XM_034380741.1"/>
</dbReference>
<comment type="similarity">
    <text evidence="1 4">Belongs to the glycosyl hydrolase 1 family.</text>
</comment>
<dbReference type="GeneID" id="117642494"/>
<dbReference type="InterPro" id="IPR033132">
    <property type="entry name" value="GH_1_N_CS"/>
</dbReference>
<dbReference type="InterPro" id="IPR017853">
    <property type="entry name" value="GH"/>
</dbReference>
<name>A0A6P8YRD2_THRPL</name>
<proteinExistence type="inferred from homology"/>
<evidence type="ECO:0000256" key="4">
    <source>
        <dbReference type="RuleBase" id="RU003690"/>
    </source>
</evidence>
<keyword evidence="3" id="KW-0326">Glycosidase</keyword>
<evidence type="ECO:0000256" key="2">
    <source>
        <dbReference type="ARBA" id="ARBA00022801"/>
    </source>
</evidence>
<dbReference type="InParanoid" id="A0A6P8YRD2"/>
<accession>A0A6P8YRD2</accession>
<evidence type="ECO:0000313" key="6">
    <source>
        <dbReference type="RefSeq" id="XP_034236632.1"/>
    </source>
</evidence>
<dbReference type="SUPFAM" id="SSF51445">
    <property type="entry name" value="(Trans)glycosidases"/>
    <property type="match status" value="1"/>
</dbReference>
<reference evidence="6" key="1">
    <citation type="submission" date="2025-08" db="UniProtKB">
        <authorList>
            <consortium name="RefSeq"/>
        </authorList>
    </citation>
    <scope>IDENTIFICATION</scope>
    <source>
        <tissue evidence="6">Total insect</tissue>
    </source>
</reference>
<dbReference type="PROSITE" id="PS00653">
    <property type="entry name" value="GLYCOSYL_HYDROL_F1_2"/>
    <property type="match status" value="1"/>
</dbReference>
<gene>
    <name evidence="6" type="primary">LOC117642494</name>
</gene>
<protein>
    <submittedName>
        <fullName evidence="6">Myrosinase 1-like</fullName>
    </submittedName>
</protein>